<feature type="region of interest" description="Disordered" evidence="1">
    <location>
        <begin position="1"/>
        <end position="25"/>
    </location>
</feature>
<protein>
    <submittedName>
        <fullName evidence="2">Uncharacterized protein</fullName>
    </submittedName>
</protein>
<organism evidence="2">
    <name type="scientific">Cupriavidus necator</name>
    <name type="common">Alcaligenes eutrophus</name>
    <name type="synonym">Ralstonia eutropha</name>
    <dbReference type="NCBI Taxonomy" id="106590"/>
    <lineage>
        <taxon>Bacteria</taxon>
        <taxon>Pseudomonadati</taxon>
        <taxon>Pseudomonadota</taxon>
        <taxon>Betaproteobacteria</taxon>
        <taxon>Burkholderiales</taxon>
        <taxon>Burkholderiaceae</taxon>
        <taxon>Cupriavidus</taxon>
    </lineage>
</organism>
<feature type="compositionally biased region" description="Basic residues" evidence="1">
    <location>
        <begin position="1"/>
        <end position="17"/>
    </location>
</feature>
<reference evidence="2" key="1">
    <citation type="submission" date="2016-09" db="EMBL/GenBank/DDBJ databases">
        <authorList>
            <person name="Capua I."/>
            <person name="De Benedictis P."/>
            <person name="Joannis T."/>
            <person name="Lombin L.H."/>
            <person name="Cattoli G."/>
        </authorList>
    </citation>
    <scope>NUCLEOTIDE SEQUENCE</scope>
    <source>
        <strain evidence="2">B9</strain>
    </source>
</reference>
<name>A0A1K0JKP3_CUPNE</name>
<dbReference type="AlphaFoldDB" id="A0A1K0JKP3"/>
<proteinExistence type="predicted"/>
<evidence type="ECO:0000256" key="1">
    <source>
        <dbReference type="SAM" id="MobiDB-lite"/>
    </source>
</evidence>
<evidence type="ECO:0000313" key="2">
    <source>
        <dbReference type="EMBL" id="SCU98053.1"/>
    </source>
</evidence>
<gene>
    <name evidence="2" type="ORF">CNECB9_5460009</name>
</gene>
<accession>A0A1K0JKP3</accession>
<dbReference type="EMBL" id="FMSH01000497">
    <property type="protein sequence ID" value="SCU98053.1"/>
    <property type="molecule type" value="Genomic_DNA"/>
</dbReference>
<sequence length="136" mass="15029">MTPVPRHRALHAQRRAQSRWDGAGSVGSTVSGTCPSLFASCVHMPPIIDDIVDQDLIPDRMYGARHAREDGQAIGLLSDKRLSWRKRDDTSVALVLWFSCSCPFRSASSWLAVFTPGCKPNPIFDSVPIVLRDAPR</sequence>